<dbReference type="Proteomes" id="UP000026915">
    <property type="component" value="Chromosome 4"/>
</dbReference>
<protein>
    <recommendedName>
        <fullName evidence="1">DUF4218 domain-containing protein</fullName>
    </recommendedName>
</protein>
<dbReference type="PANTHER" id="PTHR48258">
    <property type="entry name" value="DUF4218 DOMAIN-CONTAINING PROTEIN-RELATED"/>
    <property type="match status" value="1"/>
</dbReference>
<dbReference type="HOGENOM" id="CLU_2053939_0_0_1"/>
<proteinExistence type="predicted"/>
<evidence type="ECO:0000313" key="2">
    <source>
        <dbReference type="EMBL" id="EOY03735.1"/>
    </source>
</evidence>
<dbReference type="EMBL" id="CM001882">
    <property type="protein sequence ID" value="EOY03735.1"/>
    <property type="molecule type" value="Genomic_DNA"/>
</dbReference>
<evidence type="ECO:0000313" key="3">
    <source>
        <dbReference type="Proteomes" id="UP000026915"/>
    </source>
</evidence>
<dbReference type="Pfam" id="PF13960">
    <property type="entry name" value="DUF4218"/>
    <property type="match status" value="1"/>
</dbReference>
<dbReference type="Gramene" id="EOY03735">
    <property type="protein sequence ID" value="EOY03735"/>
    <property type="gene ID" value="TCM_018879"/>
</dbReference>
<evidence type="ECO:0000259" key="1">
    <source>
        <dbReference type="Pfam" id="PF13960"/>
    </source>
</evidence>
<dbReference type="InterPro" id="IPR025452">
    <property type="entry name" value="DUF4218"/>
</dbReference>
<feature type="domain" description="DUF4218" evidence="1">
    <location>
        <begin position="44"/>
        <end position="92"/>
    </location>
</feature>
<gene>
    <name evidence="2" type="ORF">TCM_018879</name>
</gene>
<reference evidence="2 3" key="1">
    <citation type="journal article" date="2013" name="Genome Biol.">
        <title>The genome sequence of the most widely cultivated cacao type and its use to identify candidate genes regulating pod color.</title>
        <authorList>
            <person name="Motamayor J.C."/>
            <person name="Mockaitis K."/>
            <person name="Schmutz J."/>
            <person name="Haiminen N."/>
            <person name="Iii D.L."/>
            <person name="Cornejo O."/>
            <person name="Findley S.D."/>
            <person name="Zheng P."/>
            <person name="Utro F."/>
            <person name="Royaert S."/>
            <person name="Saski C."/>
            <person name="Jenkins J."/>
            <person name="Podicheti R."/>
            <person name="Zhao M."/>
            <person name="Scheffler B.E."/>
            <person name="Stack J.C."/>
            <person name="Feltus F.A."/>
            <person name="Mustiga G.M."/>
            <person name="Amores F."/>
            <person name="Phillips W."/>
            <person name="Marelli J.P."/>
            <person name="May G.D."/>
            <person name="Shapiro H."/>
            <person name="Ma J."/>
            <person name="Bustamante C.D."/>
            <person name="Schnell R.J."/>
            <person name="Main D."/>
            <person name="Gilbert D."/>
            <person name="Parida L."/>
            <person name="Kuhn D.N."/>
        </authorList>
    </citation>
    <scope>NUCLEOTIDE SEQUENCE [LARGE SCALE GENOMIC DNA]</scope>
    <source>
        <strain evidence="3">cv. Matina 1-6</strain>
    </source>
</reference>
<dbReference type="InParanoid" id="A0A061EFG8"/>
<dbReference type="PANTHER" id="PTHR48258:SF3">
    <property type="entry name" value="FK506-BINDING PROTEIN 4-LIKE ISOFORM X1"/>
    <property type="match status" value="1"/>
</dbReference>
<dbReference type="AlphaFoldDB" id="A0A061EFG8"/>
<organism evidence="2 3">
    <name type="scientific">Theobroma cacao</name>
    <name type="common">Cacao</name>
    <name type="synonym">Cocoa</name>
    <dbReference type="NCBI Taxonomy" id="3641"/>
    <lineage>
        <taxon>Eukaryota</taxon>
        <taxon>Viridiplantae</taxon>
        <taxon>Streptophyta</taxon>
        <taxon>Embryophyta</taxon>
        <taxon>Tracheophyta</taxon>
        <taxon>Spermatophyta</taxon>
        <taxon>Magnoliopsida</taxon>
        <taxon>eudicotyledons</taxon>
        <taxon>Gunneridae</taxon>
        <taxon>Pentapetalae</taxon>
        <taxon>rosids</taxon>
        <taxon>malvids</taxon>
        <taxon>Malvales</taxon>
        <taxon>Malvaceae</taxon>
        <taxon>Byttnerioideae</taxon>
        <taxon>Theobroma</taxon>
    </lineage>
</organism>
<keyword evidence="3" id="KW-1185">Reference proteome</keyword>
<accession>A0A061EFG8</accession>
<sequence length="120" mass="14015">MRKTKVMMESLDTLLMVRLGNTSTVHMSYLQWNLEMISHFFRDLCATEIPVDHMEALQGKICETICQLEKIFPPDFFDSTEHLSIHLLYEAKEVKKFNSGDFWSVRAKSYFATRGQNLGF</sequence>
<name>A0A061EFG8_THECC</name>